<feature type="transmembrane region" description="Helical" evidence="1">
    <location>
        <begin position="85"/>
        <end position="110"/>
    </location>
</feature>
<comment type="caution">
    <text evidence="2">The sequence shown here is derived from an EMBL/GenBank/DDBJ whole genome shotgun (WGS) entry which is preliminary data.</text>
</comment>
<dbReference type="OrthoDB" id="9993860at2759"/>
<protein>
    <recommendedName>
        <fullName evidence="6">DUF1761 domain-containing protein</fullName>
    </recommendedName>
</protein>
<dbReference type="EMBL" id="CAJNOR010004283">
    <property type="protein sequence ID" value="CAF1490195.1"/>
    <property type="molecule type" value="Genomic_DNA"/>
</dbReference>
<evidence type="ECO:0008006" key="6">
    <source>
        <dbReference type="Google" id="ProtNLM"/>
    </source>
</evidence>
<proteinExistence type="predicted"/>
<feature type="transmembrane region" description="Helical" evidence="1">
    <location>
        <begin position="12"/>
        <end position="32"/>
    </location>
</feature>
<dbReference type="InterPro" id="IPR013879">
    <property type="entry name" value="DUF1761"/>
</dbReference>
<name>A0A815PQB8_ADIRI</name>
<evidence type="ECO:0000313" key="2">
    <source>
        <dbReference type="EMBL" id="CAF1452405.1"/>
    </source>
</evidence>
<feature type="transmembrane region" description="Helical" evidence="1">
    <location>
        <begin position="58"/>
        <end position="79"/>
    </location>
</feature>
<gene>
    <name evidence="2" type="ORF">EDS130_LOCUS39604</name>
    <name evidence="3" type="ORF">XAT740_LOCUS39040</name>
</gene>
<feature type="transmembrane region" description="Helical" evidence="1">
    <location>
        <begin position="122"/>
        <end position="142"/>
    </location>
</feature>
<dbReference type="AlphaFoldDB" id="A0A815PQB8"/>
<sequence length="144" mass="16575">MLELLPIDFTLTALSKTILVIATNMLLGYVWYSPKFFQKQWLQATLWKEGAVCDKTSILMSNVGTLFNAFLLNILLIAFDIRKHHFLSAALAAAILCGFYTFNGWNYVFFGEKSDYKRRRTLFLIEIGFTFVLYTLVSFILVGF</sequence>
<organism evidence="2 5">
    <name type="scientific">Adineta ricciae</name>
    <name type="common">Rotifer</name>
    <dbReference type="NCBI Taxonomy" id="249248"/>
    <lineage>
        <taxon>Eukaryota</taxon>
        <taxon>Metazoa</taxon>
        <taxon>Spiralia</taxon>
        <taxon>Gnathifera</taxon>
        <taxon>Rotifera</taxon>
        <taxon>Eurotatoria</taxon>
        <taxon>Bdelloidea</taxon>
        <taxon>Adinetida</taxon>
        <taxon>Adinetidae</taxon>
        <taxon>Adineta</taxon>
    </lineage>
</organism>
<keyword evidence="1" id="KW-1133">Transmembrane helix</keyword>
<dbReference type="Pfam" id="PF08570">
    <property type="entry name" value="DUF1761"/>
    <property type="match status" value="1"/>
</dbReference>
<evidence type="ECO:0000313" key="5">
    <source>
        <dbReference type="Proteomes" id="UP000663852"/>
    </source>
</evidence>
<evidence type="ECO:0000313" key="4">
    <source>
        <dbReference type="Proteomes" id="UP000663828"/>
    </source>
</evidence>
<dbReference type="Proteomes" id="UP000663852">
    <property type="component" value="Unassembled WGS sequence"/>
</dbReference>
<accession>A0A815PQB8</accession>
<dbReference type="Proteomes" id="UP000663828">
    <property type="component" value="Unassembled WGS sequence"/>
</dbReference>
<keyword evidence="1" id="KW-0812">Transmembrane</keyword>
<reference evidence="2" key="1">
    <citation type="submission" date="2021-02" db="EMBL/GenBank/DDBJ databases">
        <authorList>
            <person name="Nowell W R."/>
        </authorList>
    </citation>
    <scope>NUCLEOTIDE SEQUENCE</scope>
</reference>
<evidence type="ECO:0000313" key="3">
    <source>
        <dbReference type="EMBL" id="CAF1490195.1"/>
    </source>
</evidence>
<dbReference type="EMBL" id="CAJNOJ010000449">
    <property type="protein sequence ID" value="CAF1452405.1"/>
    <property type="molecule type" value="Genomic_DNA"/>
</dbReference>
<evidence type="ECO:0000256" key="1">
    <source>
        <dbReference type="SAM" id="Phobius"/>
    </source>
</evidence>
<keyword evidence="1" id="KW-0472">Membrane</keyword>
<keyword evidence="4" id="KW-1185">Reference proteome</keyword>